<accession>A0A926F9W7</accession>
<comment type="caution">
    <text evidence="1">The sequence shown here is derived from an EMBL/GenBank/DDBJ whole genome shotgun (WGS) entry which is preliminary data.</text>
</comment>
<organism evidence="1 2">
    <name type="scientific">Qingrenia yutianensis</name>
    <dbReference type="NCBI Taxonomy" id="2763676"/>
    <lineage>
        <taxon>Bacteria</taxon>
        <taxon>Bacillati</taxon>
        <taxon>Bacillota</taxon>
        <taxon>Clostridia</taxon>
        <taxon>Eubacteriales</taxon>
        <taxon>Oscillospiraceae</taxon>
        <taxon>Qingrenia</taxon>
    </lineage>
</organism>
<evidence type="ECO:0000313" key="1">
    <source>
        <dbReference type="EMBL" id="MBC8596031.1"/>
    </source>
</evidence>
<evidence type="ECO:0000313" key="2">
    <source>
        <dbReference type="Proteomes" id="UP000647416"/>
    </source>
</evidence>
<keyword evidence="2" id="KW-1185">Reference proteome</keyword>
<dbReference type="EMBL" id="JACRTE010000003">
    <property type="protein sequence ID" value="MBC8596031.1"/>
    <property type="molecule type" value="Genomic_DNA"/>
</dbReference>
<sequence length="820" mass="92796">MITFERIKAMFGFDYDKNLSVGRVGLEISLKPFKKLDDEYIEEVCGELFDQWTNLLHFANGCSVMLWSADGSEILEYTGNFDDKFEWCYFVGLANWKTVYKHAPDDILQYGRKYLPDNEIPNMTYGALKKIISAIKRAGKKKLGFDIEVGATFDPGPEFSLSDFKTRRHPEIDCGNGEAAESIWYHCAGNLNGDSEKYAAYPDGIPDGLCFGTFFGKQFERFKNDLGFDYIWLSNGFGYSLRAWNWTGEGYNGKCFCDGENKVINGIKEFWSEFTKYCDCRIETRGSNITAGMDIGAHASPIKDIYGEYNVVAPPNSPWAALDFRYGLELSGYMSHIAVLPEKNKEFMFRYYLNDPWWKNSPWFDRYRESPHDIYLPLAIGRIDENGKVQNPKYLNFLTCDDTYGKLSWQGASEVTPHILSAYNHAPNKVGFVTWVYPFDYCEQGAKTGRNGEAAFSDWTVESALDNGLSISNVVADRNILKSDLSIYKDTVLLMPVPNKGTYLEKILVTLLENSCSVMLYGDVRNASDTVRNLIGVNLADGIDGRLKMYAEYDIDTLENGKFADTFEHVSHLSNGDINTVSNGSAEVLAYVCDEKNNERVYATYSKNALSGRLVWIRASFPHKNTPEKSLPEQKKRSDEFCVSSLFRRFLSVFGIKISYNFENPNGKCDMLAFAKKDNALYISGASSVNGARAKVMLPDGAPLVTNCPCCVDENGAEYDFNMFMHGECLVYVKQKERTKVSVVTVPCSSHSLDRRIRIFGLKDAHVTFVAPKKPSYTRFLYKDETDWVLQNMETKTADGGKKVIAEHISETLTIGWRID</sequence>
<reference evidence="1" key="1">
    <citation type="submission" date="2020-08" db="EMBL/GenBank/DDBJ databases">
        <title>Genome public.</title>
        <authorList>
            <person name="Liu C."/>
            <person name="Sun Q."/>
        </authorList>
    </citation>
    <scope>NUCLEOTIDE SEQUENCE</scope>
    <source>
        <strain evidence="1">NSJ-50</strain>
    </source>
</reference>
<proteinExistence type="predicted"/>
<protein>
    <submittedName>
        <fullName evidence="1">Uncharacterized protein</fullName>
    </submittedName>
</protein>
<name>A0A926F9W7_9FIRM</name>
<dbReference type="AlphaFoldDB" id="A0A926F9W7"/>
<dbReference type="RefSeq" id="WP_262431596.1">
    <property type="nucleotide sequence ID" value="NZ_JACRTE010000003.1"/>
</dbReference>
<gene>
    <name evidence="1" type="ORF">H8706_04005</name>
</gene>
<dbReference type="Proteomes" id="UP000647416">
    <property type="component" value="Unassembled WGS sequence"/>
</dbReference>